<gene>
    <name evidence="2" type="ORF">WAB15_03090</name>
</gene>
<feature type="compositionally biased region" description="Polar residues" evidence="1">
    <location>
        <begin position="99"/>
        <end position="114"/>
    </location>
</feature>
<proteinExistence type="predicted"/>
<feature type="compositionally biased region" description="Basic and acidic residues" evidence="1">
    <location>
        <begin position="84"/>
        <end position="95"/>
    </location>
</feature>
<evidence type="ECO:0000256" key="1">
    <source>
        <dbReference type="SAM" id="MobiDB-lite"/>
    </source>
</evidence>
<reference evidence="2 3" key="1">
    <citation type="submission" date="2024-03" db="EMBL/GenBank/DDBJ databases">
        <title>The complete genome of Streptomyces sirii sp.nov.</title>
        <authorList>
            <person name="Zakalyukina Y.V."/>
            <person name="Belik A.R."/>
            <person name="Biryukov M.V."/>
            <person name="Baturina O.A."/>
            <person name="Kabilov M.R."/>
        </authorList>
    </citation>
    <scope>NUCLEOTIDE SEQUENCE [LARGE SCALE GENOMIC DNA]</scope>
    <source>
        <strain evidence="2 3">BP-8</strain>
    </source>
</reference>
<keyword evidence="3" id="KW-1185">Reference proteome</keyword>
<protein>
    <recommendedName>
        <fullName evidence="4">Zinc-binding dehydrogenase</fullName>
    </recommendedName>
</protein>
<dbReference type="EMBL" id="CP147982">
    <property type="protein sequence ID" value="WXK75034.1"/>
    <property type="molecule type" value="Genomic_DNA"/>
</dbReference>
<name>A0ABZ2QL83_9ACTN</name>
<sequence length="114" mass="11597">MGAQACKGNHGFLDQLGVVPVTYGAGLADRLAPLAPHGVDVVLDAAGKGSLAELVAIAGDPHRVVTIADSTPTGTECGSPAPKQESRRAGQDCHWRPISPTTAASPSRCTPCSR</sequence>
<feature type="region of interest" description="Disordered" evidence="1">
    <location>
        <begin position="68"/>
        <end position="114"/>
    </location>
</feature>
<organism evidence="2 3">
    <name type="scientific">Streptomyces sirii</name>
    <dbReference type="NCBI Taxonomy" id="3127701"/>
    <lineage>
        <taxon>Bacteria</taxon>
        <taxon>Bacillati</taxon>
        <taxon>Actinomycetota</taxon>
        <taxon>Actinomycetes</taxon>
        <taxon>Kitasatosporales</taxon>
        <taxon>Streptomycetaceae</taxon>
        <taxon>Streptomyces</taxon>
    </lineage>
</organism>
<evidence type="ECO:0008006" key="4">
    <source>
        <dbReference type="Google" id="ProtNLM"/>
    </source>
</evidence>
<evidence type="ECO:0000313" key="3">
    <source>
        <dbReference type="Proteomes" id="UP001626628"/>
    </source>
</evidence>
<dbReference type="Proteomes" id="UP001626628">
    <property type="component" value="Chromosome"/>
</dbReference>
<accession>A0ABZ2QL83</accession>
<evidence type="ECO:0000313" key="2">
    <source>
        <dbReference type="EMBL" id="WXK75034.1"/>
    </source>
</evidence>